<evidence type="ECO:0000313" key="6">
    <source>
        <dbReference type="EMBL" id="TLF80764.1"/>
    </source>
</evidence>
<evidence type="ECO:0000256" key="3">
    <source>
        <dbReference type="ARBA" id="ARBA00023163"/>
    </source>
</evidence>
<dbReference type="EMBL" id="VBUT01000002">
    <property type="protein sequence ID" value="TLF80764.1"/>
    <property type="molecule type" value="Genomic_DNA"/>
</dbReference>
<evidence type="ECO:0000313" key="7">
    <source>
        <dbReference type="Proteomes" id="UP000306378"/>
    </source>
</evidence>
<protein>
    <submittedName>
        <fullName evidence="6">TetR/AcrR family transcriptional regulator</fullName>
    </submittedName>
</protein>
<dbReference type="Pfam" id="PF13305">
    <property type="entry name" value="TetR_C_33"/>
    <property type="match status" value="1"/>
</dbReference>
<dbReference type="AlphaFoldDB" id="A0A5R8NWU3"/>
<dbReference type="InterPro" id="IPR001647">
    <property type="entry name" value="HTH_TetR"/>
</dbReference>
<name>A0A5R8NWU3_9NOCA</name>
<keyword evidence="2 4" id="KW-0238">DNA-binding</keyword>
<dbReference type="PROSITE" id="PS50977">
    <property type="entry name" value="HTH_TETR_2"/>
    <property type="match status" value="1"/>
</dbReference>
<feature type="DNA-binding region" description="H-T-H motif" evidence="4">
    <location>
        <begin position="41"/>
        <end position="60"/>
    </location>
</feature>
<dbReference type="RefSeq" id="WP_138446415.1">
    <property type="nucleotide sequence ID" value="NZ_VBUT01000002.1"/>
</dbReference>
<dbReference type="Proteomes" id="UP000306378">
    <property type="component" value="Unassembled WGS sequence"/>
</dbReference>
<dbReference type="Gene3D" id="1.10.357.10">
    <property type="entry name" value="Tetracycline Repressor, domain 2"/>
    <property type="match status" value="1"/>
</dbReference>
<organism evidence="6 7">
    <name type="scientific">Nocardia cyriacigeorgica</name>
    <dbReference type="NCBI Taxonomy" id="135487"/>
    <lineage>
        <taxon>Bacteria</taxon>
        <taxon>Bacillati</taxon>
        <taxon>Actinomycetota</taxon>
        <taxon>Actinomycetes</taxon>
        <taxon>Mycobacteriales</taxon>
        <taxon>Nocardiaceae</taxon>
        <taxon>Nocardia</taxon>
    </lineage>
</organism>
<proteinExistence type="predicted"/>
<dbReference type="InterPro" id="IPR036271">
    <property type="entry name" value="Tet_transcr_reg_TetR-rel_C_sf"/>
</dbReference>
<evidence type="ECO:0000256" key="4">
    <source>
        <dbReference type="PROSITE-ProRule" id="PRU00335"/>
    </source>
</evidence>
<evidence type="ECO:0000256" key="2">
    <source>
        <dbReference type="ARBA" id="ARBA00023125"/>
    </source>
</evidence>
<dbReference type="SUPFAM" id="SSF46689">
    <property type="entry name" value="Homeodomain-like"/>
    <property type="match status" value="1"/>
</dbReference>
<gene>
    <name evidence="6" type="ORF">FEK34_03410</name>
</gene>
<accession>A0A5R8NWU3</accession>
<dbReference type="GO" id="GO:0003677">
    <property type="term" value="F:DNA binding"/>
    <property type="evidence" value="ECO:0007669"/>
    <property type="project" value="UniProtKB-UniRule"/>
</dbReference>
<dbReference type="Pfam" id="PF00440">
    <property type="entry name" value="TetR_N"/>
    <property type="match status" value="1"/>
</dbReference>
<comment type="caution">
    <text evidence="6">The sequence shown here is derived from an EMBL/GenBank/DDBJ whole genome shotgun (WGS) entry which is preliminary data.</text>
</comment>
<keyword evidence="1" id="KW-0805">Transcription regulation</keyword>
<evidence type="ECO:0000259" key="5">
    <source>
        <dbReference type="PROSITE" id="PS50977"/>
    </source>
</evidence>
<dbReference type="SUPFAM" id="SSF48498">
    <property type="entry name" value="Tetracyclin repressor-like, C-terminal domain"/>
    <property type="match status" value="1"/>
</dbReference>
<keyword evidence="3" id="KW-0804">Transcription</keyword>
<feature type="domain" description="HTH tetR-type" evidence="5">
    <location>
        <begin position="18"/>
        <end position="78"/>
    </location>
</feature>
<dbReference type="InterPro" id="IPR025996">
    <property type="entry name" value="MT1864/Rv1816-like_C"/>
</dbReference>
<reference evidence="6 7" key="1">
    <citation type="submission" date="2019-05" db="EMBL/GenBank/DDBJ databases">
        <title>Genomes sequences of two Nocardia cyriacigeorgica environmental isolates, type strains Nocardia asteroides ATCC 19247 and Nocardia cyriacigeorgica DSM 44484.</title>
        <authorList>
            <person name="Vautrin F."/>
            <person name="Bergeron E."/>
            <person name="Dubost A."/>
            <person name="Abrouk D."/>
            <person name="Rodriguez Nava V."/>
            <person name="Pujic P."/>
        </authorList>
    </citation>
    <scope>NUCLEOTIDE SEQUENCE [LARGE SCALE GENOMIC DNA]</scope>
    <source>
        <strain evidence="6 7">EML 446</strain>
    </source>
</reference>
<dbReference type="InterPro" id="IPR009057">
    <property type="entry name" value="Homeodomain-like_sf"/>
</dbReference>
<evidence type="ECO:0000256" key="1">
    <source>
        <dbReference type="ARBA" id="ARBA00023015"/>
    </source>
</evidence>
<sequence>MAETKELQPPTRRAERRAATIAEIKLHARRQLATEGTGGLSLRAIARDMRMAPAALFRYFDSQASLITALCVDAYDALADAMNAAEPSAATDPAGHWRATCVAARAWAVANPGEFALINGTPIPGYRAAPEQTGPAAGRVIDALAGSYLAAVEAGVADPAATGVPSLPAGPLLTGDGEPLPDSPIPGILLNAWASILGFIAAEVFGSLRELISDADALYDSHVRTVMRGMGYQG</sequence>